<name>A0A7S9XGM7_9CAUD</name>
<accession>A0A7S9XGM7</accession>
<keyword evidence="2" id="KW-1185">Reference proteome</keyword>
<protein>
    <recommendedName>
        <fullName evidence="3">Sigma factor</fullName>
    </recommendedName>
</protein>
<dbReference type="Proteomes" id="UP000594510">
    <property type="component" value="Segment"/>
</dbReference>
<dbReference type="EMBL" id="MW004545">
    <property type="protein sequence ID" value="QPI18451.1"/>
    <property type="molecule type" value="Genomic_DNA"/>
</dbReference>
<proteinExistence type="predicted"/>
<evidence type="ECO:0008006" key="3">
    <source>
        <dbReference type="Google" id="ProtNLM"/>
    </source>
</evidence>
<sequence length="211" mass="24696">MKERTLLSRDLNKEEREIRNGNRFITEVHGKGVFPRDVDRLYHRYANLRYKVYNTHKDSFRSEASRKELRSYIDEQFIKLTKEYDINGEVDFPGYIKKALNLRVRHSFVKGRFRDSARERLGAEDNEIETLLGTDTSSQEAIEDAELIDDLLSKAKFSPVELAVFSYLLRGKVKDANIIKEVSAKYKVSQKSVRDAIKNVREYVALNLKDR</sequence>
<organism evidence="1 2">
    <name type="scientific">Enterococcus phage EFGrNG</name>
    <dbReference type="NCBI Taxonomy" id="2777301"/>
    <lineage>
        <taxon>Viruses</taxon>
        <taxon>Duplodnaviria</taxon>
        <taxon>Heunggongvirae</taxon>
        <taxon>Uroviricota</taxon>
        <taxon>Caudoviricetes</taxon>
        <taxon>Herelleviridae</taxon>
        <taxon>Brockvirinae</taxon>
        <taxon>Schiekvirus</taxon>
        <taxon>Schiekvirus Efgrng</taxon>
    </lineage>
</organism>
<evidence type="ECO:0000313" key="2">
    <source>
        <dbReference type="Proteomes" id="UP000594510"/>
    </source>
</evidence>
<evidence type="ECO:0000313" key="1">
    <source>
        <dbReference type="EMBL" id="QPI18451.1"/>
    </source>
</evidence>
<reference evidence="1 2" key="1">
    <citation type="submission" date="2020-09" db="EMBL/GenBank/DDBJ databases">
        <authorList>
            <person name="Gold N."/>
            <person name="Khalifa L."/>
            <person name="Gelman D."/>
            <person name="Alkalay-Oren S."/>
            <person name="Coppenhagen-Glazer S."/>
            <person name="Hazan R."/>
        </authorList>
    </citation>
    <scope>NUCLEOTIDE SEQUENCE [LARGE SCALE GENOMIC DNA]</scope>
</reference>